<dbReference type="Gene3D" id="3.40.190.10">
    <property type="entry name" value="Periplasmic binding protein-like II"/>
    <property type="match status" value="2"/>
</dbReference>
<dbReference type="Gene3D" id="3.30.70.260">
    <property type="match status" value="1"/>
</dbReference>
<dbReference type="EC" id="5.4.99.5" evidence="6"/>
<keyword evidence="24" id="KW-1185">Reference proteome</keyword>
<dbReference type="InterPro" id="IPR008242">
    <property type="entry name" value="Chor_mutase/pphenate_deHydtase"/>
</dbReference>
<dbReference type="PROSITE" id="PS51168">
    <property type="entry name" value="CHORISMATE_MUT_2"/>
    <property type="match status" value="1"/>
</dbReference>
<evidence type="ECO:0000259" key="21">
    <source>
        <dbReference type="PROSITE" id="PS51171"/>
    </source>
</evidence>
<dbReference type="Pfam" id="PF00800">
    <property type="entry name" value="PDT"/>
    <property type="match status" value="1"/>
</dbReference>
<dbReference type="InterPro" id="IPR010957">
    <property type="entry name" value="G/b/e-P-prot_chorismate_mutase"/>
</dbReference>
<dbReference type="GO" id="GO:0009094">
    <property type="term" value="P:L-phenylalanine biosynthetic process"/>
    <property type="evidence" value="ECO:0007669"/>
    <property type="project" value="UniProtKB-UniPathway"/>
</dbReference>
<dbReference type="Pfam" id="PF01842">
    <property type="entry name" value="ACT"/>
    <property type="match status" value="1"/>
</dbReference>
<dbReference type="InterPro" id="IPR002701">
    <property type="entry name" value="CM_II_prokaryot"/>
</dbReference>
<comment type="subcellular location">
    <subcellularLocation>
        <location evidence="3">Cytoplasm</location>
    </subcellularLocation>
</comment>
<feature type="domain" description="ACT" evidence="22">
    <location>
        <begin position="275"/>
        <end position="352"/>
    </location>
</feature>
<dbReference type="PANTHER" id="PTHR21022">
    <property type="entry name" value="PREPHENATE DEHYDRATASE P PROTEIN"/>
    <property type="match status" value="1"/>
</dbReference>
<dbReference type="InterPro" id="IPR018528">
    <property type="entry name" value="Preph_deHydtase_CS"/>
</dbReference>
<dbReference type="GO" id="GO:0004106">
    <property type="term" value="F:chorismate mutase activity"/>
    <property type="evidence" value="ECO:0007669"/>
    <property type="project" value="UniProtKB-EC"/>
</dbReference>
<keyword evidence="13" id="KW-0413">Isomerase</keyword>
<dbReference type="PROSITE" id="PS00858">
    <property type="entry name" value="PREPHENATE_DEHYDR_2"/>
    <property type="match status" value="1"/>
</dbReference>
<dbReference type="CDD" id="cd13630">
    <property type="entry name" value="PBP2_PDT_1"/>
    <property type="match status" value="1"/>
</dbReference>
<feature type="domain" description="Chorismate mutase" evidence="20">
    <location>
        <begin position="1"/>
        <end position="88"/>
    </location>
</feature>
<dbReference type="UniPathway" id="UPA00120">
    <property type="reaction ID" value="UER00203"/>
</dbReference>
<evidence type="ECO:0000256" key="11">
    <source>
        <dbReference type="ARBA" id="ARBA00023141"/>
    </source>
</evidence>
<keyword evidence="12" id="KW-0584">Phenylalanine biosynthesis</keyword>
<dbReference type="SUPFAM" id="SSF55021">
    <property type="entry name" value="ACT-like"/>
    <property type="match status" value="1"/>
</dbReference>
<dbReference type="PROSITE" id="PS00857">
    <property type="entry name" value="PREPHENATE_DEHYDR_1"/>
    <property type="match status" value="1"/>
</dbReference>
<evidence type="ECO:0000256" key="2">
    <source>
        <dbReference type="ARBA" id="ARBA00002364"/>
    </source>
</evidence>
<evidence type="ECO:0000313" key="24">
    <source>
        <dbReference type="Proteomes" id="UP000287502"/>
    </source>
</evidence>
<dbReference type="PANTHER" id="PTHR21022:SF19">
    <property type="entry name" value="PREPHENATE DEHYDRATASE-RELATED"/>
    <property type="match status" value="1"/>
</dbReference>
<dbReference type="InterPro" id="IPR001086">
    <property type="entry name" value="Preph_deHydtase"/>
</dbReference>
<dbReference type="Gene3D" id="1.20.59.10">
    <property type="entry name" value="Chorismate mutase"/>
    <property type="match status" value="1"/>
</dbReference>
<dbReference type="CDD" id="cd04905">
    <property type="entry name" value="ACT_CM-PDT"/>
    <property type="match status" value="1"/>
</dbReference>
<comment type="pathway">
    <text evidence="5">Metabolic intermediate biosynthesis; prephenate biosynthesis; prephenate from chorismate: step 1/1.</text>
</comment>
<dbReference type="UniPathway" id="UPA00121">
    <property type="reaction ID" value="UER00345"/>
</dbReference>
<proteinExistence type="predicted"/>
<evidence type="ECO:0000256" key="12">
    <source>
        <dbReference type="ARBA" id="ARBA00023222"/>
    </source>
</evidence>
<evidence type="ECO:0000313" key="23">
    <source>
        <dbReference type="EMBL" id="QAR34305.1"/>
    </source>
</evidence>
<dbReference type="InterPro" id="IPR045865">
    <property type="entry name" value="ACT-like_dom_sf"/>
</dbReference>
<comment type="catalytic activity">
    <reaction evidence="18">
        <text>prephenate + H(+) = 3-phenylpyruvate + CO2 + H2O</text>
        <dbReference type="Rhea" id="RHEA:21648"/>
        <dbReference type="ChEBI" id="CHEBI:15377"/>
        <dbReference type="ChEBI" id="CHEBI:15378"/>
        <dbReference type="ChEBI" id="CHEBI:16526"/>
        <dbReference type="ChEBI" id="CHEBI:18005"/>
        <dbReference type="ChEBI" id="CHEBI:29934"/>
        <dbReference type="EC" id="4.2.1.51"/>
    </reaction>
</comment>
<evidence type="ECO:0000256" key="16">
    <source>
        <dbReference type="ARBA" id="ARBA00031175"/>
    </source>
</evidence>
<dbReference type="SUPFAM" id="SSF48600">
    <property type="entry name" value="Chorismate mutase II"/>
    <property type="match status" value="1"/>
</dbReference>
<dbReference type="RefSeq" id="WP_128467610.1">
    <property type="nucleotide sequence ID" value="NZ_CP035108.1"/>
</dbReference>
<dbReference type="Pfam" id="PF01817">
    <property type="entry name" value="CM_2"/>
    <property type="match status" value="1"/>
</dbReference>
<gene>
    <name evidence="23" type="primary">pheA</name>
    <name evidence="23" type="ORF">EP073_13070</name>
</gene>
<dbReference type="FunFam" id="3.40.190.10:FF:000034">
    <property type="entry name" value="Chorismate mutase/prephenate dehydratase"/>
    <property type="match status" value="1"/>
</dbReference>
<dbReference type="SMART" id="SM00830">
    <property type="entry name" value="CM_2"/>
    <property type="match status" value="1"/>
</dbReference>
<keyword evidence="11" id="KW-0057">Aromatic amino acid biosynthesis</keyword>
<dbReference type="GO" id="GO:0004664">
    <property type="term" value="F:prephenate dehydratase activity"/>
    <property type="evidence" value="ECO:0007669"/>
    <property type="project" value="UniProtKB-EC"/>
</dbReference>
<evidence type="ECO:0000256" key="10">
    <source>
        <dbReference type="ARBA" id="ARBA00022605"/>
    </source>
</evidence>
<evidence type="ECO:0000256" key="4">
    <source>
        <dbReference type="ARBA" id="ARBA00004741"/>
    </source>
</evidence>
<dbReference type="PIRSF" id="PIRSF001500">
    <property type="entry name" value="Chor_mut_pdt_Ppr"/>
    <property type="match status" value="1"/>
</dbReference>
<evidence type="ECO:0000256" key="1">
    <source>
        <dbReference type="ARBA" id="ARBA00000824"/>
    </source>
</evidence>
<evidence type="ECO:0000256" key="13">
    <source>
        <dbReference type="ARBA" id="ARBA00023235"/>
    </source>
</evidence>
<dbReference type="FunFam" id="3.30.70.260:FF:000012">
    <property type="entry name" value="Prephenate dehydratase"/>
    <property type="match status" value="1"/>
</dbReference>
<dbReference type="NCBIfam" id="TIGR01807">
    <property type="entry name" value="CM_P2"/>
    <property type="match status" value="1"/>
</dbReference>
<evidence type="ECO:0000256" key="15">
    <source>
        <dbReference type="ARBA" id="ARBA00023268"/>
    </source>
</evidence>
<dbReference type="InterPro" id="IPR036263">
    <property type="entry name" value="Chorismate_II_sf"/>
</dbReference>
<accession>A0A3R5Y8L1</accession>
<comment type="pathway">
    <text evidence="4">Amino-acid biosynthesis; L-phenylalanine biosynthesis; phenylpyruvate from prephenate: step 1/1.</text>
</comment>
<sequence>MDELDKHRQEIDRLDAEILRLLNARAKEAMKIGEIKKEMGKPLYVPSREKQIYERLSKMNDGPLPFEAVRRVYREIISASLSLEKLQRIGYLGPEGTFTNLAAIKQFGLSAELIPMRSIPDVFDAVERGRLDYGIIPVENSLEGVVNHTLDMFAGSSIKVCGEVYLEINQNLMNQSGRLEDVQRIYSHPHAIPQCRKWLAEHAADIPLYDVESTAKAAEIASKDAGAAAIASEMAEICYNLKIIERSIEDMPNNYTRFLIIGGFQSLPTGNDKTSMVFSITHKSGSLYKALEVFASKGINMTKIESRPSKKQAWEYVFYVDTDGHRDIEPLKSVIDEFSESVTHFKVLGSYPKGEK</sequence>
<dbReference type="AlphaFoldDB" id="A0A3R5Y8L1"/>
<dbReference type="Proteomes" id="UP000287502">
    <property type="component" value="Chromosome"/>
</dbReference>
<evidence type="ECO:0000259" key="20">
    <source>
        <dbReference type="PROSITE" id="PS51168"/>
    </source>
</evidence>
<evidence type="ECO:0000256" key="18">
    <source>
        <dbReference type="ARBA" id="ARBA00047848"/>
    </source>
</evidence>
<dbReference type="NCBIfam" id="NF008865">
    <property type="entry name" value="PRK11898.1"/>
    <property type="match status" value="1"/>
</dbReference>
<dbReference type="OrthoDB" id="9802281at2"/>
<keyword evidence="10" id="KW-0028">Amino-acid biosynthesis</keyword>
<dbReference type="PROSITE" id="PS51671">
    <property type="entry name" value="ACT"/>
    <property type="match status" value="1"/>
</dbReference>
<evidence type="ECO:0000256" key="6">
    <source>
        <dbReference type="ARBA" id="ARBA00012404"/>
    </source>
</evidence>
<name>A0A3R5Y8L1_9BACT</name>
<dbReference type="FunFam" id="3.40.190.10:FF:000029">
    <property type="entry name" value="Chorismate mutase/Prephenate dehydratase"/>
    <property type="match status" value="1"/>
</dbReference>
<dbReference type="GO" id="GO:0046417">
    <property type="term" value="P:chorismate metabolic process"/>
    <property type="evidence" value="ECO:0007669"/>
    <property type="project" value="InterPro"/>
</dbReference>
<evidence type="ECO:0000256" key="3">
    <source>
        <dbReference type="ARBA" id="ARBA00004496"/>
    </source>
</evidence>
<organism evidence="23 24">
    <name type="scientific">Geovibrio thiophilus</name>
    <dbReference type="NCBI Taxonomy" id="139438"/>
    <lineage>
        <taxon>Bacteria</taxon>
        <taxon>Pseudomonadati</taxon>
        <taxon>Deferribacterota</taxon>
        <taxon>Deferribacteres</taxon>
        <taxon>Deferribacterales</taxon>
        <taxon>Geovibrionaceae</taxon>
        <taxon>Geovibrio</taxon>
    </lineage>
</organism>
<comment type="function">
    <text evidence="2">Catalyzes the Claisen rearrangement of chorismate to prephenate and the decarboxylation/dehydration of prephenate to phenylpyruvate.</text>
</comment>
<dbReference type="InterPro" id="IPR036979">
    <property type="entry name" value="CM_dom_sf"/>
</dbReference>
<evidence type="ECO:0000256" key="9">
    <source>
        <dbReference type="ARBA" id="ARBA00022490"/>
    </source>
</evidence>
<feature type="site" description="Essential for prephenate dehydratase activity" evidence="19">
    <location>
        <position position="256"/>
    </location>
</feature>
<evidence type="ECO:0000259" key="22">
    <source>
        <dbReference type="PROSITE" id="PS51671"/>
    </source>
</evidence>
<dbReference type="PROSITE" id="PS51171">
    <property type="entry name" value="PREPHENATE_DEHYDR_3"/>
    <property type="match status" value="1"/>
</dbReference>
<evidence type="ECO:0000256" key="14">
    <source>
        <dbReference type="ARBA" id="ARBA00023239"/>
    </source>
</evidence>
<dbReference type="GO" id="GO:0005737">
    <property type="term" value="C:cytoplasm"/>
    <property type="evidence" value="ECO:0007669"/>
    <property type="project" value="UniProtKB-SubCell"/>
</dbReference>
<feature type="domain" description="Prephenate dehydratase" evidence="21">
    <location>
        <begin position="88"/>
        <end position="263"/>
    </location>
</feature>
<protein>
    <recommendedName>
        <fullName evidence="8">Bifunctional chorismate mutase/prephenate dehydratase</fullName>
        <ecNumber evidence="7">4.2.1.51</ecNumber>
        <ecNumber evidence="6">5.4.99.5</ecNumber>
    </recommendedName>
    <alternativeName>
        <fullName evidence="17">Chorismate mutase-prephenate dehydratase</fullName>
    </alternativeName>
    <alternativeName>
        <fullName evidence="16">p-protein</fullName>
    </alternativeName>
</protein>
<keyword evidence="9" id="KW-0963">Cytoplasm</keyword>
<dbReference type="EC" id="4.2.1.51" evidence="7"/>
<evidence type="ECO:0000256" key="8">
    <source>
        <dbReference type="ARBA" id="ARBA00014401"/>
    </source>
</evidence>
<reference evidence="23 24" key="1">
    <citation type="submission" date="2019-01" db="EMBL/GenBank/DDBJ databases">
        <title>Geovibrio thiophilus DSM 11263, complete genome.</title>
        <authorList>
            <person name="Spring S."/>
            <person name="Bunk B."/>
            <person name="Sproer C."/>
        </authorList>
    </citation>
    <scope>NUCLEOTIDE SEQUENCE [LARGE SCALE GENOMIC DNA]</scope>
    <source>
        <strain evidence="23 24">DSM 11263</strain>
    </source>
</reference>
<keyword evidence="15" id="KW-0511">Multifunctional enzyme</keyword>
<dbReference type="SUPFAM" id="SSF53850">
    <property type="entry name" value="Periplasmic binding protein-like II"/>
    <property type="match status" value="1"/>
</dbReference>
<comment type="catalytic activity">
    <reaction evidence="1">
        <text>chorismate = prephenate</text>
        <dbReference type="Rhea" id="RHEA:13897"/>
        <dbReference type="ChEBI" id="CHEBI:29748"/>
        <dbReference type="ChEBI" id="CHEBI:29934"/>
        <dbReference type="EC" id="5.4.99.5"/>
    </reaction>
</comment>
<dbReference type="KEGG" id="gtl:EP073_13070"/>
<dbReference type="InterPro" id="IPR002912">
    <property type="entry name" value="ACT_dom"/>
</dbReference>
<evidence type="ECO:0000256" key="17">
    <source>
        <dbReference type="ARBA" id="ARBA00031520"/>
    </source>
</evidence>
<evidence type="ECO:0000256" key="19">
    <source>
        <dbReference type="PIRSR" id="PIRSR001500-2"/>
    </source>
</evidence>
<dbReference type="EMBL" id="CP035108">
    <property type="protein sequence ID" value="QAR34305.1"/>
    <property type="molecule type" value="Genomic_DNA"/>
</dbReference>
<evidence type="ECO:0000256" key="7">
    <source>
        <dbReference type="ARBA" id="ARBA00013147"/>
    </source>
</evidence>
<keyword evidence="14 23" id="KW-0456">Lyase</keyword>
<evidence type="ECO:0000256" key="5">
    <source>
        <dbReference type="ARBA" id="ARBA00004817"/>
    </source>
</evidence>